<reference evidence="11" key="1">
    <citation type="submission" date="2018-05" db="EMBL/GenBank/DDBJ databases">
        <authorList>
            <person name="Lanie J.A."/>
            <person name="Ng W.-L."/>
            <person name="Kazmierczak K.M."/>
            <person name="Andrzejewski T.M."/>
            <person name="Davidsen T.M."/>
            <person name="Wayne K.J."/>
            <person name="Tettelin H."/>
            <person name="Glass J.I."/>
            <person name="Rusch D."/>
            <person name="Podicherti R."/>
            <person name="Tsui H.-C.T."/>
            <person name="Winkler M.E."/>
        </authorList>
    </citation>
    <scope>NUCLEOTIDE SEQUENCE</scope>
</reference>
<dbReference type="Gene3D" id="1.10.132.30">
    <property type="match status" value="1"/>
</dbReference>
<dbReference type="GO" id="GO:0006351">
    <property type="term" value="P:DNA-templated transcription"/>
    <property type="evidence" value="ECO:0007669"/>
    <property type="project" value="InterPro"/>
</dbReference>
<dbReference type="HAMAP" id="MF_01322">
    <property type="entry name" value="RNApol_bact_RpoC"/>
    <property type="match status" value="1"/>
</dbReference>
<feature type="compositionally biased region" description="Basic and acidic residues" evidence="9">
    <location>
        <begin position="1416"/>
        <end position="1425"/>
    </location>
</feature>
<keyword evidence="5" id="KW-0479">Metal-binding</keyword>
<evidence type="ECO:0000256" key="6">
    <source>
        <dbReference type="ARBA" id="ARBA00023163"/>
    </source>
</evidence>
<dbReference type="Pfam" id="PF00623">
    <property type="entry name" value="RNA_pol_Rpb1_2"/>
    <property type="match status" value="2"/>
</dbReference>
<dbReference type="Pfam" id="PF04997">
    <property type="entry name" value="RNA_pol_Rpb1_1"/>
    <property type="match status" value="1"/>
</dbReference>
<dbReference type="InterPro" id="IPR007081">
    <property type="entry name" value="RNA_pol_Rpb1_5"/>
</dbReference>
<dbReference type="InterPro" id="IPR006592">
    <property type="entry name" value="RNA_pol_N"/>
</dbReference>
<dbReference type="GO" id="GO:0046872">
    <property type="term" value="F:metal ion binding"/>
    <property type="evidence" value="ECO:0007669"/>
    <property type="project" value="UniProtKB-KW"/>
</dbReference>
<evidence type="ECO:0000256" key="8">
    <source>
        <dbReference type="SAM" id="Coils"/>
    </source>
</evidence>
<proteinExistence type="inferred from homology"/>
<keyword evidence="3" id="KW-0808">Transferase</keyword>
<dbReference type="CDD" id="cd02655">
    <property type="entry name" value="RNAP_beta'_C"/>
    <property type="match status" value="1"/>
</dbReference>
<evidence type="ECO:0000256" key="2">
    <source>
        <dbReference type="ARBA" id="ARBA00022478"/>
    </source>
</evidence>
<feature type="coiled-coil region" evidence="8">
    <location>
        <begin position="150"/>
        <end position="188"/>
    </location>
</feature>
<dbReference type="PANTHER" id="PTHR19376">
    <property type="entry name" value="DNA-DIRECTED RNA POLYMERASE"/>
    <property type="match status" value="1"/>
</dbReference>
<dbReference type="InterPro" id="IPR012754">
    <property type="entry name" value="DNA-dir_RpoC_beta_prime_bact"/>
</dbReference>
<dbReference type="InterPro" id="IPR044893">
    <property type="entry name" value="RNA_pol_Rpb1_clamp_domain"/>
</dbReference>
<dbReference type="InterPro" id="IPR038120">
    <property type="entry name" value="Rpb1_funnel_sf"/>
</dbReference>
<evidence type="ECO:0000256" key="9">
    <source>
        <dbReference type="SAM" id="MobiDB-lite"/>
    </source>
</evidence>
<dbReference type="NCBIfam" id="TIGR02386">
    <property type="entry name" value="rpoC_TIGR"/>
    <property type="match status" value="1"/>
</dbReference>
<dbReference type="GO" id="GO:0003677">
    <property type="term" value="F:DNA binding"/>
    <property type="evidence" value="ECO:0007669"/>
    <property type="project" value="InterPro"/>
</dbReference>
<accession>A0A381N505</accession>
<feature type="coiled-coil region" evidence="8">
    <location>
        <begin position="252"/>
        <end position="279"/>
    </location>
</feature>
<dbReference type="Gene3D" id="2.40.50.100">
    <property type="match status" value="2"/>
</dbReference>
<gene>
    <name evidence="11" type="ORF">METZ01_LOCUS1537</name>
</gene>
<dbReference type="Gene3D" id="1.10.274.100">
    <property type="entry name" value="RNA polymerase Rpb1, domain 3"/>
    <property type="match status" value="2"/>
</dbReference>
<keyword evidence="4" id="KW-0548">Nucleotidyltransferase</keyword>
<evidence type="ECO:0000256" key="1">
    <source>
        <dbReference type="ARBA" id="ARBA00012418"/>
    </source>
</evidence>
<comment type="catalytic activity">
    <reaction evidence="7">
        <text>RNA(n) + a ribonucleoside 5'-triphosphate = RNA(n+1) + diphosphate</text>
        <dbReference type="Rhea" id="RHEA:21248"/>
        <dbReference type="Rhea" id="RHEA-COMP:14527"/>
        <dbReference type="Rhea" id="RHEA-COMP:17342"/>
        <dbReference type="ChEBI" id="CHEBI:33019"/>
        <dbReference type="ChEBI" id="CHEBI:61557"/>
        <dbReference type="ChEBI" id="CHEBI:140395"/>
        <dbReference type="EC" id="2.7.7.6"/>
    </reaction>
</comment>
<dbReference type="Gene3D" id="1.10.150.390">
    <property type="match status" value="1"/>
</dbReference>
<keyword evidence="8" id="KW-0175">Coiled coil</keyword>
<protein>
    <recommendedName>
        <fullName evidence="1">DNA-directed RNA polymerase</fullName>
        <ecNumber evidence="1">2.7.7.6</ecNumber>
    </recommendedName>
</protein>
<dbReference type="Gene3D" id="2.40.40.20">
    <property type="match status" value="1"/>
</dbReference>
<dbReference type="InterPro" id="IPR045867">
    <property type="entry name" value="DNA-dir_RpoC_beta_prime"/>
</dbReference>
<dbReference type="EC" id="2.7.7.6" evidence="1"/>
<dbReference type="PANTHER" id="PTHR19376:SF54">
    <property type="entry name" value="DNA-DIRECTED RNA POLYMERASE SUBUNIT BETA"/>
    <property type="match status" value="1"/>
</dbReference>
<feature type="region of interest" description="Disordered" evidence="9">
    <location>
        <begin position="1371"/>
        <end position="1491"/>
    </location>
</feature>
<feature type="compositionally biased region" description="Acidic residues" evidence="9">
    <location>
        <begin position="1428"/>
        <end position="1450"/>
    </location>
</feature>
<dbReference type="Pfam" id="PF04998">
    <property type="entry name" value="RNA_pol_Rpb1_5"/>
    <property type="match status" value="1"/>
</dbReference>
<dbReference type="InterPro" id="IPR000722">
    <property type="entry name" value="RNA_pol_asu"/>
</dbReference>
<dbReference type="InterPro" id="IPR007080">
    <property type="entry name" value="RNA_pol_Rpb1_1"/>
</dbReference>
<dbReference type="Pfam" id="PF04983">
    <property type="entry name" value="RNA_pol_Rpb1_3"/>
    <property type="match status" value="1"/>
</dbReference>
<keyword evidence="6" id="KW-0804">Transcription</keyword>
<dbReference type="SUPFAM" id="SSF64484">
    <property type="entry name" value="beta and beta-prime subunits of DNA dependent RNA-polymerase"/>
    <property type="match status" value="1"/>
</dbReference>
<sequence>MVDRAETPGAIFNAIRISIASPEQILNWSHGEVTKPETINYRTLRPEKDGLFCERLFGPTKDWECFCGKYKRIRYRGVICDRCGVEVTRSKVRRERMGHIRLAAPVAHIWFSKTTPSRLGLLLDLSPRNLERVLYFAQHIIVTVDEDVRLEAIELEQAKFDLELKKARRQAEARTEALKARLDGAEATVYEATTGGSEEEAVEDLVEETVAEEAPDDTTDDAGDEEDAPVLLPEPEMEMDPVAIQAEIDAVIDQLATEEGQLEEQLKAATDELEDLRVHKLIAETRYRELKEAYGDVFEANMGAEAILAILKTINLEALRDQLVNEMHSTSGQRRKKAIKRLRVVESFRNSGNRVEDMILSVLPVLPPELRPMVQLDGGRFATSDLNDLYRRVINRNNRLKRLMSLGAPEIIIRNEKRMLQEAVDALIDNGRRGRPIQGSHNHKLKSLSDLLRGKQGRFRQNLLGKRVDYSGRSVIVVGPELKMDECGLPKRMALELFKPFVMHRLVILGIAPNIKNAKRMVERARGEVWDILEDVIKDRPVLINRAPTLHRLGIQAFMPVLIEGNAIQIHPLVCSAFNADFDGDQMAVHVPLSRMAVLEAKEIMLSTHNMLSPASGDPLVAPTLDMVMGCYYLTEIRENSSGAGSKFNDFDEARIAHASDLIDLHAPIQVREVRNYDGEWIETTLGRMIFNEILPAKIGYQNVLMNRGSLKDLTADLYRTLTNDETAEVLDGVKDLGFHYATTSGITIAINDIQVSAKKPQVLEETTALVNNFEDQFLSGLISEEERYEKTVDAWTAASDRTTEFVEEELPNYGGIAVMAVSGAKGNISQIKQMAGMRGLMSNPKGRIIDLPIKSSFREGLTALEYFISTHGARKGLADTALRTADSGYLTRRLIDIAQEMIILEEDCGTIDSYWVVPRPEDETGKTLPERVNGRLSAAPIAHPDTGEILVERNQMIDLEIGQTLVDAEIKEVAVRSPLTCECRRGVCQACYGLLPATGITVEMGQAVGIIAAQSIGEPGTQLTMRTFHTGGIAGLDITSGLPRVEELFEARVPKGAAILADIDGVVELEADEEGRRLRIVSKEEFREDYLAPEDGLILVDEGEIVEPGTVLATAMPALKGRKSKAAIKKAAEDAVEAAQSGEGESIEQVVANIGGRVEIDSGVISIVWDDVEVREHLILASSYMLVKDGDTVMAGEPLISGPLNPHDILHIRGKDDLQSYLVDQVQQVYQSQGVAIHDKHIEIILRQMLRRVQVESTGDSDFIPGEMVDKFQFQNQNAKVLAEGGEPTTAKPILLGITRASLLTDSFLSAASFQETTRVLTQAAVSGAQDWLQGLKENVIIGRLIPARVEIPGMAELLKPEPLPEIEAVSPGGWLGASEGEDGAANGAFEQPNDNDDDAPGLNIFTNDNEGEGEEKAADHESPEMSIDDDQENSDDPLEEAPEDELDAEEGKDLDLADAGANGAGTALGEEDAEGNGEPSIATDGEGDK</sequence>
<evidence type="ECO:0000256" key="3">
    <source>
        <dbReference type="ARBA" id="ARBA00022679"/>
    </source>
</evidence>
<dbReference type="InterPro" id="IPR007083">
    <property type="entry name" value="RNA_pol_Rpb1_4"/>
</dbReference>
<dbReference type="EMBL" id="UINC01000080">
    <property type="protein sequence ID" value="SUZ48683.1"/>
    <property type="molecule type" value="Genomic_DNA"/>
</dbReference>
<evidence type="ECO:0000313" key="11">
    <source>
        <dbReference type="EMBL" id="SUZ48683.1"/>
    </source>
</evidence>
<evidence type="ECO:0000256" key="7">
    <source>
        <dbReference type="ARBA" id="ARBA00048552"/>
    </source>
</evidence>
<dbReference type="InterPro" id="IPR042102">
    <property type="entry name" value="RNA_pol_Rpb1_3_sf"/>
</dbReference>
<dbReference type="Gene3D" id="4.10.860.120">
    <property type="entry name" value="RNA polymerase II, clamp domain"/>
    <property type="match status" value="1"/>
</dbReference>
<feature type="domain" description="RNA polymerase N-terminal" evidence="10">
    <location>
        <begin position="356"/>
        <end position="635"/>
    </location>
</feature>
<dbReference type="Pfam" id="PF05000">
    <property type="entry name" value="RNA_pol_Rpb1_4"/>
    <property type="match status" value="1"/>
</dbReference>
<dbReference type="Gene3D" id="1.10.40.90">
    <property type="match status" value="1"/>
</dbReference>
<dbReference type="CDD" id="cd01609">
    <property type="entry name" value="RNAP_beta'_N"/>
    <property type="match status" value="1"/>
</dbReference>
<dbReference type="Gene3D" id="1.10.1790.20">
    <property type="match status" value="1"/>
</dbReference>
<dbReference type="GO" id="GO:0000428">
    <property type="term" value="C:DNA-directed RNA polymerase complex"/>
    <property type="evidence" value="ECO:0007669"/>
    <property type="project" value="UniProtKB-KW"/>
</dbReference>
<organism evidence="11">
    <name type="scientific">marine metagenome</name>
    <dbReference type="NCBI Taxonomy" id="408172"/>
    <lineage>
        <taxon>unclassified sequences</taxon>
        <taxon>metagenomes</taxon>
        <taxon>ecological metagenomes</taxon>
    </lineage>
</organism>
<feature type="compositionally biased region" description="Low complexity" evidence="9">
    <location>
        <begin position="1459"/>
        <end position="1470"/>
    </location>
</feature>
<evidence type="ECO:0000256" key="5">
    <source>
        <dbReference type="ARBA" id="ARBA00022723"/>
    </source>
</evidence>
<keyword evidence="2" id="KW-0240">DNA-directed RNA polymerase</keyword>
<dbReference type="GO" id="GO:0003899">
    <property type="term" value="F:DNA-directed RNA polymerase activity"/>
    <property type="evidence" value="ECO:0007669"/>
    <property type="project" value="UniProtKB-EC"/>
</dbReference>
<evidence type="ECO:0000256" key="4">
    <source>
        <dbReference type="ARBA" id="ARBA00022695"/>
    </source>
</evidence>
<evidence type="ECO:0000259" key="10">
    <source>
        <dbReference type="SMART" id="SM00663"/>
    </source>
</evidence>
<dbReference type="InterPro" id="IPR007066">
    <property type="entry name" value="RNA_pol_Rpb1_3"/>
</dbReference>
<name>A0A381N505_9ZZZZ</name>
<dbReference type="SMART" id="SM00663">
    <property type="entry name" value="RPOLA_N"/>
    <property type="match status" value="1"/>
</dbReference>